<dbReference type="Gene3D" id="3.60.21.10">
    <property type="match status" value="1"/>
</dbReference>
<dbReference type="GO" id="GO:0097552">
    <property type="term" value="P:mitochondrial double-strand break repair via homologous recombination"/>
    <property type="evidence" value="ECO:0007669"/>
    <property type="project" value="TreeGrafter"/>
</dbReference>
<dbReference type="InterPro" id="IPR003701">
    <property type="entry name" value="Mre11"/>
</dbReference>
<feature type="compositionally biased region" description="Acidic residues" evidence="19">
    <location>
        <begin position="572"/>
        <end position="582"/>
    </location>
</feature>
<keyword evidence="13 16" id="KW-0464">Manganese</keyword>
<evidence type="ECO:0000256" key="8">
    <source>
        <dbReference type="ARBA" id="ARBA00022759"/>
    </source>
</evidence>
<feature type="compositionally biased region" description="Polar residues" evidence="19">
    <location>
        <begin position="1"/>
        <end position="19"/>
    </location>
</feature>
<keyword evidence="6 16" id="KW-0540">Nuclease</keyword>
<dbReference type="Pfam" id="PF04152">
    <property type="entry name" value="Mre11_DNA_bind"/>
    <property type="match status" value="1"/>
</dbReference>
<evidence type="ECO:0000256" key="17">
    <source>
        <dbReference type="PIRSR" id="PIRSR000882-1"/>
    </source>
</evidence>
<dbReference type="GO" id="GO:0000723">
    <property type="term" value="P:telomere maintenance"/>
    <property type="evidence" value="ECO:0007669"/>
    <property type="project" value="TreeGrafter"/>
</dbReference>
<evidence type="ECO:0000256" key="9">
    <source>
        <dbReference type="ARBA" id="ARBA00022763"/>
    </source>
</evidence>
<evidence type="ECO:0000256" key="11">
    <source>
        <dbReference type="ARBA" id="ARBA00022839"/>
    </source>
</evidence>
<dbReference type="GO" id="GO:0000014">
    <property type="term" value="F:single-stranded DNA endodeoxyribonuclease activity"/>
    <property type="evidence" value="ECO:0007669"/>
    <property type="project" value="TreeGrafter"/>
</dbReference>
<dbReference type="GO" id="GO:0007095">
    <property type="term" value="P:mitotic G2 DNA damage checkpoint signaling"/>
    <property type="evidence" value="ECO:0007669"/>
    <property type="project" value="TreeGrafter"/>
</dbReference>
<keyword evidence="7" id="KW-0479">Metal-binding</keyword>
<gene>
    <name evidence="21" type="primary">MRE11A</name>
    <name evidence="21" type="ORF">BG006_007607</name>
</gene>
<evidence type="ECO:0000256" key="3">
    <source>
        <dbReference type="ARBA" id="ARBA00004286"/>
    </source>
</evidence>
<keyword evidence="11 16" id="KW-0269">Exonuclease</keyword>
<proteinExistence type="inferred from homology"/>
<keyword evidence="22" id="KW-1185">Reference proteome</keyword>
<feature type="region of interest" description="Disordered" evidence="19">
    <location>
        <begin position="551"/>
        <end position="774"/>
    </location>
</feature>
<evidence type="ECO:0000256" key="7">
    <source>
        <dbReference type="ARBA" id="ARBA00022723"/>
    </source>
</evidence>
<evidence type="ECO:0000313" key="22">
    <source>
        <dbReference type="Proteomes" id="UP000696485"/>
    </source>
</evidence>
<dbReference type="GO" id="GO:0030145">
    <property type="term" value="F:manganese ion binding"/>
    <property type="evidence" value="ECO:0007669"/>
    <property type="project" value="UniProtKB-UniRule"/>
</dbReference>
<evidence type="ECO:0000256" key="18">
    <source>
        <dbReference type="RuleBase" id="RU003447"/>
    </source>
</evidence>
<dbReference type="GO" id="GO:0031573">
    <property type="term" value="P:mitotic intra-S DNA damage checkpoint signaling"/>
    <property type="evidence" value="ECO:0007669"/>
    <property type="project" value="TreeGrafter"/>
</dbReference>
<dbReference type="EMBL" id="JAAAUY010000489">
    <property type="protein sequence ID" value="KAF9329277.1"/>
    <property type="molecule type" value="Genomic_DNA"/>
</dbReference>
<evidence type="ECO:0000256" key="1">
    <source>
        <dbReference type="ARBA" id="ARBA00001936"/>
    </source>
</evidence>
<evidence type="ECO:0000259" key="20">
    <source>
        <dbReference type="SMART" id="SM01347"/>
    </source>
</evidence>
<dbReference type="GO" id="GO:0042138">
    <property type="term" value="P:meiotic DNA double-strand break formation"/>
    <property type="evidence" value="ECO:0007669"/>
    <property type="project" value="TreeGrafter"/>
</dbReference>
<dbReference type="AlphaFoldDB" id="A0A9P5VKQ1"/>
<comment type="similarity">
    <text evidence="4 16 18">Belongs to the MRE11/RAD32 family.</text>
</comment>
<comment type="cofactor">
    <cofactor evidence="1 16">
        <name>Mn(2+)</name>
        <dbReference type="ChEBI" id="CHEBI:29035"/>
    </cofactor>
</comment>
<feature type="active site" description="Proton donor" evidence="17">
    <location>
        <position position="144"/>
    </location>
</feature>
<evidence type="ECO:0000256" key="13">
    <source>
        <dbReference type="ARBA" id="ARBA00023211"/>
    </source>
</evidence>
<dbReference type="InterPro" id="IPR038487">
    <property type="entry name" value="Mre11_capping_dom"/>
</dbReference>
<feature type="region of interest" description="Disordered" evidence="19">
    <location>
        <begin position="1"/>
        <end position="20"/>
    </location>
</feature>
<dbReference type="SUPFAM" id="SSF56300">
    <property type="entry name" value="Metallo-dependent phosphatases"/>
    <property type="match status" value="1"/>
</dbReference>
<keyword evidence="10 16" id="KW-0378">Hydrolase</keyword>
<keyword evidence="5" id="KW-0158">Chromosome</keyword>
<dbReference type="PANTHER" id="PTHR10139">
    <property type="entry name" value="DOUBLE-STRAND BREAK REPAIR PROTEIN MRE11"/>
    <property type="match status" value="1"/>
</dbReference>
<dbReference type="PIRSF" id="PIRSF000882">
    <property type="entry name" value="DSB_repair_MRE11"/>
    <property type="match status" value="1"/>
</dbReference>
<comment type="caution">
    <text evidence="21">The sequence shown here is derived from an EMBL/GenBank/DDBJ whole genome shotgun (WGS) entry which is preliminary data.</text>
</comment>
<dbReference type="Pfam" id="PF00149">
    <property type="entry name" value="Metallophos"/>
    <property type="match status" value="1"/>
</dbReference>
<dbReference type="NCBIfam" id="TIGR00583">
    <property type="entry name" value="mre11"/>
    <property type="match status" value="1"/>
</dbReference>
<name>A0A9P5VKQ1_9FUNG</name>
<evidence type="ECO:0000313" key="21">
    <source>
        <dbReference type="EMBL" id="KAF9329277.1"/>
    </source>
</evidence>
<accession>A0A9P5VKQ1</accession>
<dbReference type="GO" id="GO:0006303">
    <property type="term" value="P:double-strand break repair via nonhomologous end joining"/>
    <property type="evidence" value="ECO:0007669"/>
    <property type="project" value="TreeGrafter"/>
</dbReference>
<comment type="function">
    <text evidence="16">Core component of the MRN complex, which plays a central role in double-strand break (DSB) repair, DNA recombination, maintenance of telomere integrity and meiosis. The MRN complex is involved in the repair of DNA double-strand breaks (DSBs) via homologous recombination (HR), an error-free mechanism which primarily occurs during S and G2 phases. The complex (1) mediates the end resection of damaged DNA, which generates proper single-stranded DNA, a key initial steps in HR, and is (2) required for the recruitment of other repair factors and efficient activation of ATM and ATR upon DNA damage. Within the MRN complex, MRE11 possesses both single-strand endonuclease activity and double-strand-specific 3'-5' exonuclease activity. MRE11 first endonucleolytically cleaves the 5' strand at DNA DSB ends to prevent non-homologous end joining (NHEJ) and licence HR. It then generates a single-stranded DNA gap via 3' to 5' exonucleolytic degradation, which is required for single-strand invasion and recombination.</text>
</comment>
<keyword evidence="8 16" id="KW-0255">Endonuclease</keyword>
<dbReference type="SMART" id="SM01347">
    <property type="entry name" value="Mre11_DNA_bind"/>
    <property type="match status" value="1"/>
</dbReference>
<dbReference type="CDD" id="cd00840">
    <property type="entry name" value="MPP_Mre11_N"/>
    <property type="match status" value="1"/>
</dbReference>
<evidence type="ECO:0000256" key="16">
    <source>
        <dbReference type="PIRNR" id="PIRNR000882"/>
    </source>
</evidence>
<dbReference type="InterPro" id="IPR007281">
    <property type="entry name" value="Mre11_DNA-bd"/>
</dbReference>
<feature type="domain" description="Mre11 DNA-binding" evidence="20">
    <location>
        <begin position="311"/>
        <end position="500"/>
    </location>
</feature>
<feature type="region of interest" description="Disordered" evidence="19">
    <location>
        <begin position="373"/>
        <end position="394"/>
    </location>
</feature>
<keyword evidence="9 16" id="KW-0227">DNA damage</keyword>
<dbReference type="InterPro" id="IPR004843">
    <property type="entry name" value="Calcineurin-like_PHP"/>
</dbReference>
<evidence type="ECO:0000256" key="14">
    <source>
        <dbReference type="ARBA" id="ARBA00023242"/>
    </source>
</evidence>
<dbReference type="PANTHER" id="PTHR10139:SF1">
    <property type="entry name" value="DOUBLE-STRAND BREAK REPAIR PROTEIN MRE11"/>
    <property type="match status" value="1"/>
</dbReference>
<dbReference type="Proteomes" id="UP000696485">
    <property type="component" value="Unassembled WGS sequence"/>
</dbReference>
<evidence type="ECO:0000256" key="12">
    <source>
        <dbReference type="ARBA" id="ARBA00023204"/>
    </source>
</evidence>
<dbReference type="FunFam" id="3.60.21.10:FF:000011">
    <property type="entry name" value="Double-strand break repair protein"/>
    <property type="match status" value="1"/>
</dbReference>
<dbReference type="GO" id="GO:0030870">
    <property type="term" value="C:Mre11 complex"/>
    <property type="evidence" value="ECO:0007669"/>
    <property type="project" value="UniProtKB-UniRule"/>
</dbReference>
<dbReference type="InterPro" id="IPR029052">
    <property type="entry name" value="Metallo-depent_PP-like"/>
</dbReference>
<dbReference type="Gene3D" id="3.30.110.110">
    <property type="entry name" value="Mre11, capping domain"/>
    <property type="match status" value="1"/>
</dbReference>
<evidence type="ECO:0000256" key="2">
    <source>
        <dbReference type="ARBA" id="ARBA00004123"/>
    </source>
</evidence>
<dbReference type="InterPro" id="IPR041796">
    <property type="entry name" value="Mre11_N"/>
</dbReference>
<dbReference type="GO" id="GO:0035861">
    <property type="term" value="C:site of double-strand break"/>
    <property type="evidence" value="ECO:0007669"/>
    <property type="project" value="TreeGrafter"/>
</dbReference>
<feature type="compositionally biased region" description="Low complexity" evidence="19">
    <location>
        <begin position="704"/>
        <end position="763"/>
    </location>
</feature>
<evidence type="ECO:0000256" key="6">
    <source>
        <dbReference type="ARBA" id="ARBA00022722"/>
    </source>
</evidence>
<comment type="subcellular location">
    <subcellularLocation>
        <location evidence="3">Chromosome</location>
    </subcellularLocation>
    <subcellularLocation>
        <location evidence="2 16">Nucleus</location>
    </subcellularLocation>
</comment>
<evidence type="ECO:0000256" key="4">
    <source>
        <dbReference type="ARBA" id="ARBA00009028"/>
    </source>
</evidence>
<feature type="compositionally biased region" description="Low complexity" evidence="19">
    <location>
        <begin position="601"/>
        <end position="627"/>
    </location>
</feature>
<evidence type="ECO:0000256" key="10">
    <source>
        <dbReference type="ARBA" id="ARBA00022801"/>
    </source>
</evidence>
<evidence type="ECO:0000256" key="5">
    <source>
        <dbReference type="ARBA" id="ARBA00022454"/>
    </source>
</evidence>
<evidence type="ECO:0000256" key="19">
    <source>
        <dbReference type="SAM" id="MobiDB-lite"/>
    </source>
</evidence>
<keyword evidence="12 16" id="KW-0234">DNA repair</keyword>
<keyword evidence="15 16" id="KW-0469">Meiosis</keyword>
<dbReference type="GO" id="GO:0000724">
    <property type="term" value="P:double-strand break repair via homologous recombination"/>
    <property type="evidence" value="ECO:0007669"/>
    <property type="project" value="TreeGrafter"/>
</dbReference>
<keyword evidence="14 16" id="KW-0539">Nucleus</keyword>
<protein>
    <recommendedName>
        <fullName evidence="16">Double-strand break repair protein</fullName>
    </recommendedName>
</protein>
<reference evidence="21" key="1">
    <citation type="journal article" date="2020" name="Fungal Divers.">
        <title>Resolving the Mortierellaceae phylogeny through synthesis of multi-gene phylogenetics and phylogenomics.</title>
        <authorList>
            <person name="Vandepol N."/>
            <person name="Liber J."/>
            <person name="Desiro A."/>
            <person name="Na H."/>
            <person name="Kennedy M."/>
            <person name="Barry K."/>
            <person name="Grigoriev I.V."/>
            <person name="Miller A.N."/>
            <person name="O'Donnell K."/>
            <person name="Stajich J.E."/>
            <person name="Bonito G."/>
        </authorList>
    </citation>
    <scope>NUCLEOTIDE SEQUENCE</scope>
    <source>
        <strain evidence="21">NVP1</strain>
    </source>
</reference>
<dbReference type="GO" id="GO:0008296">
    <property type="term" value="F:3'-5'-DNA exonuclease activity"/>
    <property type="evidence" value="ECO:0007669"/>
    <property type="project" value="InterPro"/>
</dbReference>
<evidence type="ECO:0000256" key="15">
    <source>
        <dbReference type="ARBA" id="ARBA00023254"/>
    </source>
</evidence>
<organism evidence="21 22">
    <name type="scientific">Podila minutissima</name>
    <dbReference type="NCBI Taxonomy" id="64525"/>
    <lineage>
        <taxon>Eukaryota</taxon>
        <taxon>Fungi</taxon>
        <taxon>Fungi incertae sedis</taxon>
        <taxon>Mucoromycota</taxon>
        <taxon>Mortierellomycotina</taxon>
        <taxon>Mortierellomycetes</taxon>
        <taxon>Mortierellales</taxon>
        <taxon>Mortierellaceae</taxon>
        <taxon>Podila</taxon>
    </lineage>
</organism>
<sequence length="774" mass="85050">MDTESQEYQSSQEAGSQLIDSEASEQDTFKILVATDNHLGYLEKDPVRGDDSFNAFEEILKHAVKSEVDMILLGGDLFHENKPSRKAMHVTSKLLKKYCMGDKPVSLEYLSDPSDNFSEGIDTVNYMDANLNVSIPVFSIHGNHDDPSGEGNLCALDLLATNGLVNYFGRSQTVDNVIVKPILLQKGISRLALFGIGNIRDERLHQTFLRRNVKLMRPLDEDGEEPWYNLLVLHQNRVMHGPKNYIPEAFLDDFIHLVIWGHEHECLIDPVYNPQQHFHVSQPGSSVATSLCEGESKTKHVAILKICKNKFSIEKIRLTSVRPFIMGDVTLADHDLDPTKPNKVNSFISKRIRDLVQEAKDDWIAKNGRANRKRRMYSEGDDSEQEDAAPGANDGEIIVPKPLVRLRVEYSGGFEIFNPQRFGHEFVEFVANPRDIVQFYRRKTGYAAKTASKATTEMDAVDKTEKLDTARVENLVQKYLAAQHLSILPENELEDAVRIYVEKDEKDAVKDFVASSLARMQKAMQTKQNIEIEEALLKEINKEKQQQTITYARENPNGGSLNHKRSNQNDETSMDVDEDYEDSEHKEKAKSLAPKGKGRATKSTPSSPKASTSRATASTSRPRAAKSIKVLADDSQEEEDATSAQGHGGDGDDDYGAPKSKASRASTPLVIPDTDEDSGDDFLTPKRGVGKAKGKGRAASPVKPKATPAKQTAAAKKAAATAAAANPGGANGSGPSLAARGRAPAAKSGASQASQSHSSFVSAIGSRKKKLPGT</sequence>